<protein>
    <submittedName>
        <fullName evidence="5">RNA metabolism protein</fullName>
    </submittedName>
</protein>
<dbReference type="Gene3D" id="1.25.40.10">
    <property type="entry name" value="Tetratricopeptide repeat domain"/>
    <property type="match status" value="1"/>
</dbReference>
<proteinExistence type="predicted"/>
<evidence type="ECO:0000256" key="1">
    <source>
        <dbReference type="ARBA" id="ARBA00022737"/>
    </source>
</evidence>
<dbReference type="Proteomes" id="UP001454036">
    <property type="component" value="Unassembled WGS sequence"/>
</dbReference>
<dbReference type="PANTHER" id="PTHR15696:SF0">
    <property type="entry name" value="TELOMERASE-BINDING PROTEIN EST1A"/>
    <property type="match status" value="1"/>
</dbReference>
<evidence type="ECO:0000313" key="6">
    <source>
        <dbReference type="Proteomes" id="UP001454036"/>
    </source>
</evidence>
<evidence type="ECO:0000259" key="3">
    <source>
        <dbReference type="Pfam" id="PF10373"/>
    </source>
</evidence>
<dbReference type="Pfam" id="PF10374">
    <property type="entry name" value="EST1"/>
    <property type="match status" value="1"/>
</dbReference>
<dbReference type="InterPro" id="IPR011990">
    <property type="entry name" value="TPR-like_helical_dom_sf"/>
</dbReference>
<dbReference type="InterPro" id="IPR018834">
    <property type="entry name" value="DNA/RNA-bd_Est1-type"/>
</dbReference>
<reference evidence="5 6" key="1">
    <citation type="submission" date="2024-01" db="EMBL/GenBank/DDBJ databases">
        <title>The complete chloroplast genome sequence of Lithospermum erythrorhizon: insights into the phylogenetic relationship among Boraginaceae species and the maternal lineages of purple gromwells.</title>
        <authorList>
            <person name="Okada T."/>
            <person name="Watanabe K."/>
        </authorList>
    </citation>
    <scope>NUCLEOTIDE SEQUENCE [LARGE SCALE GENOMIC DNA]</scope>
</reference>
<evidence type="ECO:0000313" key="5">
    <source>
        <dbReference type="EMBL" id="GAA0146323.1"/>
    </source>
</evidence>
<dbReference type="GO" id="GO:0005697">
    <property type="term" value="C:telomerase holoenzyme complex"/>
    <property type="evidence" value="ECO:0007669"/>
    <property type="project" value="TreeGrafter"/>
</dbReference>
<dbReference type="InterPro" id="IPR045153">
    <property type="entry name" value="Est1/Ebs1-like"/>
</dbReference>
<keyword evidence="1" id="KW-0677">Repeat</keyword>
<feature type="region of interest" description="Disordered" evidence="2">
    <location>
        <begin position="616"/>
        <end position="636"/>
    </location>
</feature>
<feature type="domain" description="DNA/RNA-binding" evidence="3">
    <location>
        <begin position="185"/>
        <end position="497"/>
    </location>
</feature>
<gene>
    <name evidence="5" type="ORF">LIER_06309</name>
</gene>
<dbReference type="Pfam" id="PF10373">
    <property type="entry name" value="EST1_DNA_bind"/>
    <property type="match status" value="1"/>
</dbReference>
<dbReference type="PANTHER" id="PTHR15696">
    <property type="entry name" value="SMG-7 SUPPRESSOR WITH MORPHOLOGICAL EFFECT ON GENITALIA PROTEIN 7"/>
    <property type="match status" value="1"/>
</dbReference>
<dbReference type="GO" id="GO:0070034">
    <property type="term" value="F:telomerase RNA binding"/>
    <property type="evidence" value="ECO:0007669"/>
    <property type="project" value="TreeGrafter"/>
</dbReference>
<feature type="domain" description="Telomerase activating protein Est1-like N-terminal" evidence="4">
    <location>
        <begin position="55"/>
        <end position="175"/>
    </location>
</feature>
<organism evidence="5 6">
    <name type="scientific">Lithospermum erythrorhizon</name>
    <name type="common">Purple gromwell</name>
    <name type="synonym">Lithospermum officinale var. erythrorhizon</name>
    <dbReference type="NCBI Taxonomy" id="34254"/>
    <lineage>
        <taxon>Eukaryota</taxon>
        <taxon>Viridiplantae</taxon>
        <taxon>Streptophyta</taxon>
        <taxon>Embryophyta</taxon>
        <taxon>Tracheophyta</taxon>
        <taxon>Spermatophyta</taxon>
        <taxon>Magnoliopsida</taxon>
        <taxon>eudicotyledons</taxon>
        <taxon>Gunneridae</taxon>
        <taxon>Pentapetalae</taxon>
        <taxon>asterids</taxon>
        <taxon>lamiids</taxon>
        <taxon>Boraginales</taxon>
        <taxon>Boraginaceae</taxon>
        <taxon>Boraginoideae</taxon>
        <taxon>Lithospermeae</taxon>
        <taxon>Lithospermum</taxon>
    </lineage>
</organism>
<dbReference type="SUPFAM" id="SSF48452">
    <property type="entry name" value="TPR-like"/>
    <property type="match status" value="1"/>
</dbReference>
<evidence type="ECO:0000259" key="4">
    <source>
        <dbReference type="Pfam" id="PF10374"/>
    </source>
</evidence>
<sequence length="972" mass="110042">MNPIAKVLSIEQSLSELIDTKGLLDEEVQELYHMACAYYENIILDDHQVDKLQEVEYQLWKLHYSHIEEFRKRIWQLTAIAKDKKIKSSQVKSSALVDLEKHIDRFILYLSEATAFYENLMRKLRTQFGLPSNFLSEKTGSSFPIEPTKMNRVHHVCHRFLICIGDIARYKELYRKSDAKNWSAAATCYLEAARVCPDSGNPHNQLALLGTYVDDSFLSLYHCLRSLAVEEPFPDVWRNLMFLIEEKSSSHLHFSSAAYIDFTRPHERISVQPISEVNSDSANKSEATEHGSSRIDMWSLIVRLISFFLVSTSMDNFPHILASTVKELESLESLGETDLQAAMVSYQHITTSKKGPHRGIQLVSMFIFVLNILIENPERERMTNNGQKDQFELARLALATTFICMGRIIEVCLKSKRLQVCPLLPPILTFLEWLVSFLDKVEEHTADDKVNSTMAYFFSVLAELQNQLDHGKKEALTPETALWEDHELRGFKPMADAHRPLDFRTKHEFMDDFTHGYDDRCLRILNASRKIIMRSKTWQDYDKNKRKYCKVESTSCPGQRETVVLACDSSDGKRVNNPKSGNGEEIKGQITNTTPAAEEEEVILFKPIIRHNSAPLSSSGTSDLINEEKGVTPSEERLRRATSLIDEQNQKQSDSFSFYPDTVYFNQNSNNKLFKQQEHLFKDSTTCAVGPPSLNAWVLNPGSPKIEREKGSRNHNKRELSPIREIASESLAELSINELKDPISGSIHTPASTYNHPSAYVSPVPSAPLLPDDAVWSSGSSSVSQEVNSSVLSQEGDGILGASPLSGYLNYPATSGPSDINPRIPGMLDVQPPMMSSSEWLYHYRNSFNLQRTPHHAFPVSVNSPPFLGAFNPNEASRFGLLDQWGNYLVPDPMVNMETRQVLPTPSSYAPDVQLGNNLFAGYQRSSPPYPLNMGLPLRADQPTLLMQYLKDKEWHSKRESHSGGSPKFYGI</sequence>
<dbReference type="AlphaFoldDB" id="A0AAV3P525"/>
<accession>A0AAV3P525</accession>
<dbReference type="GO" id="GO:0000184">
    <property type="term" value="P:nuclear-transcribed mRNA catabolic process, nonsense-mediated decay"/>
    <property type="evidence" value="ECO:0007669"/>
    <property type="project" value="TreeGrafter"/>
</dbReference>
<keyword evidence="6" id="KW-1185">Reference proteome</keyword>
<dbReference type="EMBL" id="BAABME010000912">
    <property type="protein sequence ID" value="GAA0146323.1"/>
    <property type="molecule type" value="Genomic_DNA"/>
</dbReference>
<dbReference type="InterPro" id="IPR019458">
    <property type="entry name" value="Est1-like_N"/>
</dbReference>
<feature type="compositionally biased region" description="Basic and acidic residues" evidence="2">
    <location>
        <begin position="626"/>
        <end position="636"/>
    </location>
</feature>
<comment type="caution">
    <text evidence="5">The sequence shown here is derived from an EMBL/GenBank/DDBJ whole genome shotgun (WGS) entry which is preliminary data.</text>
</comment>
<name>A0AAV3P525_LITER</name>
<dbReference type="FunFam" id="1.25.40.10:FF:000225">
    <property type="entry name" value="Protein SMG7"/>
    <property type="match status" value="1"/>
</dbReference>
<evidence type="ECO:0000256" key="2">
    <source>
        <dbReference type="SAM" id="MobiDB-lite"/>
    </source>
</evidence>
<dbReference type="GO" id="GO:0042162">
    <property type="term" value="F:telomeric DNA binding"/>
    <property type="evidence" value="ECO:0007669"/>
    <property type="project" value="TreeGrafter"/>
</dbReference>